<dbReference type="SUPFAM" id="SSF56112">
    <property type="entry name" value="Protein kinase-like (PK-like)"/>
    <property type="match status" value="1"/>
</dbReference>
<feature type="domain" description="Protein kinase" evidence="1">
    <location>
        <begin position="370"/>
        <end position="705"/>
    </location>
</feature>
<dbReference type="PANTHER" id="PTHR24359">
    <property type="entry name" value="SERINE/THREONINE-PROTEIN KINASE SBK1"/>
    <property type="match status" value="1"/>
</dbReference>
<dbReference type="InterPro" id="IPR000719">
    <property type="entry name" value="Prot_kinase_dom"/>
</dbReference>
<evidence type="ECO:0000259" key="1">
    <source>
        <dbReference type="PROSITE" id="PS50011"/>
    </source>
</evidence>
<dbReference type="EMBL" id="WIGO01000190">
    <property type="protein sequence ID" value="KAF6824564.1"/>
    <property type="molecule type" value="Genomic_DNA"/>
</dbReference>
<comment type="caution">
    <text evidence="2">The sequence shown here is derived from an EMBL/GenBank/DDBJ whole genome shotgun (WGS) entry which is preliminary data.</text>
</comment>
<dbReference type="Gene3D" id="1.25.40.10">
    <property type="entry name" value="Tetratricopeptide repeat domain"/>
    <property type="match status" value="1"/>
</dbReference>
<dbReference type="AlphaFoldDB" id="A0A8H6K476"/>
<accession>A0A8H6K476</accession>
<keyword evidence="3" id="KW-1185">Reference proteome</keyword>
<name>A0A8H6K476_9PEZI</name>
<evidence type="ECO:0000313" key="2">
    <source>
        <dbReference type="EMBL" id="KAF6824564.1"/>
    </source>
</evidence>
<dbReference type="Pfam" id="PF00069">
    <property type="entry name" value="Pkinase"/>
    <property type="match status" value="1"/>
</dbReference>
<dbReference type="InterPro" id="IPR011990">
    <property type="entry name" value="TPR-like_helical_dom_sf"/>
</dbReference>
<dbReference type="Pfam" id="PF13374">
    <property type="entry name" value="TPR_10"/>
    <property type="match status" value="2"/>
</dbReference>
<dbReference type="PANTHER" id="PTHR24359:SF37">
    <property type="entry name" value="PROTEIN KINASE DOMAIN-CONTAINING PROTEIN"/>
    <property type="match status" value="1"/>
</dbReference>
<keyword evidence="2" id="KW-0418">Kinase</keyword>
<dbReference type="GO" id="GO:0005524">
    <property type="term" value="F:ATP binding"/>
    <property type="evidence" value="ECO:0007669"/>
    <property type="project" value="InterPro"/>
</dbReference>
<dbReference type="Gene3D" id="1.10.510.10">
    <property type="entry name" value="Transferase(Phosphotransferase) domain 1"/>
    <property type="match status" value="1"/>
</dbReference>
<dbReference type="PROSITE" id="PS50011">
    <property type="entry name" value="PROTEIN_KINASE_DOM"/>
    <property type="match status" value="1"/>
</dbReference>
<keyword evidence="2" id="KW-0808">Transferase</keyword>
<dbReference type="SMART" id="SM00220">
    <property type="entry name" value="S_TKc"/>
    <property type="match status" value="1"/>
</dbReference>
<reference evidence="2" key="1">
    <citation type="journal article" date="2020" name="Phytopathology">
        <title>Genome Sequence Resources of Colletotrichum truncatum, C. plurivorum, C. musicola, and C. sojae: Four Species Pathogenic to Soybean (Glycine max).</title>
        <authorList>
            <person name="Rogerio F."/>
            <person name="Boufleur T.R."/>
            <person name="Ciampi-Guillardi M."/>
            <person name="Sukno S.A."/>
            <person name="Thon M.R."/>
            <person name="Massola Junior N.S."/>
            <person name="Baroncelli R."/>
        </authorList>
    </citation>
    <scope>NUCLEOTIDE SEQUENCE</scope>
    <source>
        <strain evidence="2">LFN00145</strain>
    </source>
</reference>
<organism evidence="2 3">
    <name type="scientific">Colletotrichum plurivorum</name>
    <dbReference type="NCBI Taxonomy" id="2175906"/>
    <lineage>
        <taxon>Eukaryota</taxon>
        <taxon>Fungi</taxon>
        <taxon>Dikarya</taxon>
        <taxon>Ascomycota</taxon>
        <taxon>Pezizomycotina</taxon>
        <taxon>Sordariomycetes</taxon>
        <taxon>Hypocreomycetidae</taxon>
        <taxon>Glomerellales</taxon>
        <taxon>Glomerellaceae</taxon>
        <taxon>Colletotrichum</taxon>
        <taxon>Colletotrichum orchidearum species complex</taxon>
    </lineage>
</organism>
<dbReference type="Proteomes" id="UP000654918">
    <property type="component" value="Unassembled WGS sequence"/>
</dbReference>
<evidence type="ECO:0000313" key="3">
    <source>
        <dbReference type="Proteomes" id="UP000654918"/>
    </source>
</evidence>
<dbReference type="GO" id="GO:0004674">
    <property type="term" value="F:protein serine/threonine kinase activity"/>
    <property type="evidence" value="ECO:0007669"/>
    <property type="project" value="TreeGrafter"/>
</dbReference>
<gene>
    <name evidence="2" type="ORF">CPLU01_10762</name>
</gene>
<sequence>MVELASSFKDQDRWKEAEAQEVWVMKTRKRLYGEEHPDTLVSMANLASTYRKRGRREKAESTGVRANEDDERMKEAIHLLQHVIEAGEKSIYDPGVTRQSHDDNSPLKDVAVEFDKAQAAYPSDVEKPGTMILDDPSRVAKIRDRGESFRLRKLQEQHRNSRPPATDVGVRYRNDSKGDNGLINKIAIELDEAMTACPLEPDKLFVPNPEFAKIITFDRVRRIVFSLECLRKEKNKEELAREIYYGRSDGSGHAVKLLAVLIGINKAEDFLKHLSDGMRDSCLPLRKITANKYRHLECQWHRSHATLNGYSRPRARDNFATWSYALNAPFIKWEPRYHSHYILDTGDVIPMEIVDKVKHEDSPTAAAKNASHDSDNMYGGFSEVYKVKLHNGHWDFGDHGIRHPQGFFALKKLTSHKSIDFNLELSSLLFTYKLYDKKHVIQLLATFEVVNFATGVSTFFLLFDWAEGSLDKFWQNNQNLVGNKTHCFWMASQFYEICAALQCVHNDRVAIRQYLEDDRDSDEALYGRHGDIKPGNLLWFHSNTTPGPGLLALSDFGLGELHTQTSRSKQDPRNIERTATYRSPEFDLPLGQISPRSDIFSLGCVLLEYITWFCLGLDAVENTFPDRRMETDIYGIESDVFFSINHNQAILKPAVAEWIQGLQNHPDCSWYIFELLETIRDRMLEPDSSKRISSSQLAKRMKDFLKSCEADSDYYMRRHSLGSNEGQA</sequence>
<dbReference type="InterPro" id="IPR011009">
    <property type="entry name" value="Kinase-like_dom_sf"/>
</dbReference>
<proteinExistence type="predicted"/>
<protein>
    <submittedName>
        <fullName evidence="2">Protein kinase domain-containing protein</fullName>
    </submittedName>
</protein>